<name>A0A197JYE7_9FUNG</name>
<reference evidence="1 2" key="1">
    <citation type="submission" date="2016-05" db="EMBL/GenBank/DDBJ databases">
        <title>Genome sequencing reveals origins of a unique bacterial endosymbiosis in the earliest lineages of terrestrial Fungi.</title>
        <authorList>
            <consortium name="DOE Joint Genome Institute"/>
            <person name="Uehling J."/>
            <person name="Gryganskyi A."/>
            <person name="Hameed K."/>
            <person name="Tschaplinski T."/>
            <person name="Misztal P."/>
            <person name="Wu S."/>
            <person name="Desiro A."/>
            <person name="Vande Pol N."/>
            <person name="Du Z.-Y."/>
            <person name="Zienkiewicz A."/>
            <person name="Zienkiewicz K."/>
            <person name="Morin E."/>
            <person name="Tisserant E."/>
            <person name="Splivallo R."/>
            <person name="Hainaut M."/>
            <person name="Henrissat B."/>
            <person name="Ohm R."/>
            <person name="Kuo A."/>
            <person name="Yan J."/>
            <person name="Lipzen A."/>
            <person name="Nolan M."/>
            <person name="Labutti K."/>
            <person name="Barry K."/>
            <person name="Goldstein A."/>
            <person name="Labbe J."/>
            <person name="Schadt C."/>
            <person name="Tuskan G."/>
            <person name="Grigoriev I."/>
            <person name="Martin F."/>
            <person name="Vilgalys R."/>
            <person name="Bonito G."/>
        </authorList>
    </citation>
    <scope>NUCLEOTIDE SEQUENCE [LARGE SCALE GENOMIC DNA]</scope>
    <source>
        <strain evidence="1 2">AG-77</strain>
    </source>
</reference>
<sequence>MSEKLPAEGNSPADSKLFFSIPEMREAVMEKLTSMTDQLSLSLVNRMFRTTASNFIWNNVNFRDAYGDVYLSMHPNRFLESPALIQAINENRSAVKTHSTPLDFCWILFEATIGAARSAAPCCNNGLIARTLIRALFCLHCLKDFYLEEVDREFQIPLAFMTKLFDCLSTSIESLSLVYVIDNTEPAQVSELPATDDADAGLEPLGERQGPLSSLLELRLPKFDGSYSAELITRFLCQCPKLNTLVLPNPMAIGVMPSTGPNVRNVSILDPVETAPVDREAVVATLDTLNLRHVETIVW</sequence>
<dbReference type="EMBL" id="KV442038">
    <property type="protein sequence ID" value="OAQ29973.1"/>
    <property type="molecule type" value="Genomic_DNA"/>
</dbReference>
<dbReference type="AlphaFoldDB" id="A0A197JYE7"/>
<evidence type="ECO:0000313" key="1">
    <source>
        <dbReference type="EMBL" id="OAQ29973.1"/>
    </source>
</evidence>
<keyword evidence="2" id="KW-1185">Reference proteome</keyword>
<gene>
    <name evidence="1" type="ORF">K457DRAFT_125549</name>
</gene>
<evidence type="ECO:0000313" key="2">
    <source>
        <dbReference type="Proteomes" id="UP000078512"/>
    </source>
</evidence>
<dbReference type="OrthoDB" id="10371024at2759"/>
<dbReference type="Proteomes" id="UP000078512">
    <property type="component" value="Unassembled WGS sequence"/>
</dbReference>
<protein>
    <recommendedName>
        <fullName evidence="3">F-box domain-containing protein</fullName>
    </recommendedName>
</protein>
<accession>A0A197JYE7</accession>
<organism evidence="1 2">
    <name type="scientific">Linnemannia elongata AG-77</name>
    <dbReference type="NCBI Taxonomy" id="1314771"/>
    <lineage>
        <taxon>Eukaryota</taxon>
        <taxon>Fungi</taxon>
        <taxon>Fungi incertae sedis</taxon>
        <taxon>Mucoromycota</taxon>
        <taxon>Mortierellomycotina</taxon>
        <taxon>Mortierellomycetes</taxon>
        <taxon>Mortierellales</taxon>
        <taxon>Mortierellaceae</taxon>
        <taxon>Linnemannia</taxon>
    </lineage>
</organism>
<proteinExistence type="predicted"/>
<evidence type="ECO:0008006" key="3">
    <source>
        <dbReference type="Google" id="ProtNLM"/>
    </source>
</evidence>